<organism evidence="6 7">
    <name type="scientific">Algoriphagus oliviformis</name>
    <dbReference type="NCBI Taxonomy" id="2811231"/>
    <lineage>
        <taxon>Bacteria</taxon>
        <taxon>Pseudomonadati</taxon>
        <taxon>Bacteroidota</taxon>
        <taxon>Cytophagia</taxon>
        <taxon>Cytophagales</taxon>
        <taxon>Cyclobacteriaceae</taxon>
        <taxon>Algoriphagus</taxon>
    </lineage>
</organism>
<dbReference type="InterPro" id="IPR000917">
    <property type="entry name" value="Sulfatase_N"/>
</dbReference>
<dbReference type="PROSITE" id="PS00523">
    <property type="entry name" value="SULFATASE_1"/>
    <property type="match status" value="1"/>
</dbReference>
<sequence length="543" mass="61520">MKYFTLLLCLAATFSCQRQEKLSDRITYPERPNIVWIVCEDMSPEHLESYGGTGGKTPHLNALAAESLQYSNAYSTAGVCAPSRAALITGAYQTSIGAMHMRTLAPSAAAGDAYPPGFKGYSTLLPEGMLPYPIYLRQAGYYVTNNSKEDYQFRSPVGMWDENSPQAHWRSRKDATQPFFSIFNFTTTHESQVWAREGKDSLRVDPKDVKVPPLYPDDSISRRTLARFITNVMRMDEQVGEVIAQLKEDGLYDNTIIFFYSDHGDGMPYFKRELYDRGLKVPLLVKAPFLEGGTRTDELVSFVDFGPTLLSLAGVQIPENMQGQAFLGKQKAEPRKYIYAARDRMDSEHDRVRAVSDGRYKYIRNYMPEKPNYQNIRYRLQNPLMGHLLDLHQKGVLDENQDRWFAQSKPQEELYDTQSDPWEFVNLAEDPMHADKLAEMRMAHEEWLLAYGDLGALDEMEMVRAWWNGQDSPPVTETPEVDFQAGKVSLSSATPSAILSYRKSSSAGWNLYSKHFDAAEGDSLYVNAHRIGFEPSGVAVVLK</sequence>
<keyword evidence="3" id="KW-0378">Hydrolase</keyword>
<evidence type="ECO:0000313" key="6">
    <source>
        <dbReference type="EMBL" id="MBN7810279.1"/>
    </source>
</evidence>
<dbReference type="EMBL" id="JAFKCT010000001">
    <property type="protein sequence ID" value="MBN7810279.1"/>
    <property type="molecule type" value="Genomic_DNA"/>
</dbReference>
<dbReference type="SUPFAM" id="SSF53649">
    <property type="entry name" value="Alkaline phosphatase-like"/>
    <property type="match status" value="1"/>
</dbReference>
<evidence type="ECO:0000256" key="3">
    <source>
        <dbReference type="ARBA" id="ARBA00022801"/>
    </source>
</evidence>
<keyword evidence="2" id="KW-0479">Metal-binding</keyword>
<feature type="domain" description="Sulfatase N-terminal" evidence="5">
    <location>
        <begin position="32"/>
        <end position="315"/>
    </location>
</feature>
<dbReference type="PANTHER" id="PTHR42693:SF53">
    <property type="entry name" value="ENDO-4-O-SULFATASE"/>
    <property type="match status" value="1"/>
</dbReference>
<comment type="similarity">
    <text evidence="1">Belongs to the sulfatase family.</text>
</comment>
<evidence type="ECO:0000256" key="2">
    <source>
        <dbReference type="ARBA" id="ARBA00022723"/>
    </source>
</evidence>
<comment type="caution">
    <text evidence="6">The sequence shown here is derived from an EMBL/GenBank/DDBJ whole genome shotgun (WGS) entry which is preliminary data.</text>
</comment>
<dbReference type="PROSITE" id="PS51257">
    <property type="entry name" value="PROKAR_LIPOPROTEIN"/>
    <property type="match status" value="1"/>
</dbReference>
<dbReference type="Pfam" id="PF00884">
    <property type="entry name" value="Sulfatase"/>
    <property type="match status" value="1"/>
</dbReference>
<keyword evidence="4" id="KW-0106">Calcium</keyword>
<proteinExistence type="inferred from homology"/>
<dbReference type="CDD" id="cd16027">
    <property type="entry name" value="SGSH"/>
    <property type="match status" value="1"/>
</dbReference>
<dbReference type="Gene3D" id="3.40.720.10">
    <property type="entry name" value="Alkaline Phosphatase, subunit A"/>
    <property type="match status" value="1"/>
</dbReference>
<dbReference type="InterPro" id="IPR017850">
    <property type="entry name" value="Alkaline_phosphatase_core_sf"/>
</dbReference>
<dbReference type="InterPro" id="IPR024607">
    <property type="entry name" value="Sulfatase_CS"/>
</dbReference>
<evidence type="ECO:0000259" key="5">
    <source>
        <dbReference type="Pfam" id="PF00884"/>
    </source>
</evidence>
<dbReference type="RefSeq" id="WP_206577059.1">
    <property type="nucleotide sequence ID" value="NZ_JAFKCT010000001.1"/>
</dbReference>
<dbReference type="Proteomes" id="UP000664317">
    <property type="component" value="Unassembled WGS sequence"/>
</dbReference>
<dbReference type="PANTHER" id="PTHR42693">
    <property type="entry name" value="ARYLSULFATASE FAMILY MEMBER"/>
    <property type="match status" value="1"/>
</dbReference>
<dbReference type="InterPro" id="IPR050738">
    <property type="entry name" value="Sulfatase"/>
</dbReference>
<evidence type="ECO:0000256" key="1">
    <source>
        <dbReference type="ARBA" id="ARBA00008779"/>
    </source>
</evidence>
<protein>
    <submittedName>
        <fullName evidence="6">Sulfatase</fullName>
    </submittedName>
</protein>
<evidence type="ECO:0000313" key="7">
    <source>
        <dbReference type="Proteomes" id="UP000664317"/>
    </source>
</evidence>
<keyword evidence="7" id="KW-1185">Reference proteome</keyword>
<gene>
    <name evidence="6" type="ORF">J0A68_04880</name>
</gene>
<evidence type="ECO:0000256" key="4">
    <source>
        <dbReference type="ARBA" id="ARBA00022837"/>
    </source>
</evidence>
<reference evidence="6 7" key="1">
    <citation type="submission" date="2021-03" db="EMBL/GenBank/DDBJ databases">
        <title>novel species isolated from a fishpond in China.</title>
        <authorList>
            <person name="Lu H."/>
            <person name="Cai Z."/>
        </authorList>
    </citation>
    <scope>NUCLEOTIDE SEQUENCE [LARGE SCALE GENOMIC DNA]</scope>
    <source>
        <strain evidence="6 7">H41</strain>
    </source>
</reference>
<name>A0ABS3C3W6_9BACT</name>
<accession>A0ABS3C3W6</accession>